<comment type="function">
    <text evidence="30">Involved in aphid transmission, cell-to-cell and systemis movement, encapsidation of the viral RNA and in the regulation of viral RNA amplification.</text>
</comment>
<keyword evidence="7" id="KW-0941">Suppressor of RNA silencing</keyword>
<dbReference type="GO" id="GO:0004197">
    <property type="term" value="F:cysteine-type endopeptidase activity"/>
    <property type="evidence" value="ECO:0007669"/>
    <property type="project" value="InterPro"/>
</dbReference>
<dbReference type="GO" id="GO:0003968">
    <property type="term" value="F:RNA-directed RNA polymerase activity"/>
    <property type="evidence" value="ECO:0007669"/>
    <property type="project" value="UniProtKB-KW"/>
</dbReference>
<evidence type="ECO:0000256" key="20">
    <source>
        <dbReference type="ARBA" id="ARBA00022741"/>
    </source>
</evidence>
<dbReference type="InterPro" id="IPR011545">
    <property type="entry name" value="DEAD/DEAH_box_helicase_dom"/>
</dbReference>
<dbReference type="InterPro" id="IPR027417">
    <property type="entry name" value="P-loop_NTPase"/>
</dbReference>
<evidence type="ECO:0000256" key="6">
    <source>
        <dbReference type="ARBA" id="ARBA00020107"/>
    </source>
</evidence>
<dbReference type="GO" id="GO:0004386">
    <property type="term" value="F:helicase activity"/>
    <property type="evidence" value="ECO:0007669"/>
    <property type="project" value="UniProtKB-KW"/>
</dbReference>
<dbReference type="InterPro" id="IPR001456">
    <property type="entry name" value="HC-pro"/>
</dbReference>
<dbReference type="Pfam" id="PF00851">
    <property type="entry name" value="Peptidase_C6"/>
    <property type="match status" value="1"/>
</dbReference>
<comment type="function">
    <text evidence="34">Mediates the cap-independent, EIF4E-dependent translation of viral genomic RNAs. Binds to the cap-binding site of host EIF4E and thus interferes with the host EIF4E-dependent mRNA export and translation. VPg-RNA directly binds EIF4E and is a template for transcription. Also forms trimeric complexes with EIF4E-EIF4G, which are templates for translation.</text>
</comment>
<feature type="domain" description="Peptidase C4" evidence="41">
    <location>
        <begin position="1993"/>
        <end position="2210"/>
    </location>
</feature>
<evidence type="ECO:0000256" key="2">
    <source>
        <dbReference type="ARBA" id="ARBA00001848"/>
    </source>
</evidence>
<comment type="function">
    <text evidence="31">Has helicase activity. It may be involved in replication.</text>
</comment>
<dbReference type="GO" id="GO:0016818">
    <property type="term" value="F:hydrolase activity, acting on acid anhydrides, in phosphorus-containing anhydrides"/>
    <property type="evidence" value="ECO:0007669"/>
    <property type="project" value="InterPro"/>
</dbReference>
<evidence type="ECO:0000256" key="12">
    <source>
        <dbReference type="ARBA" id="ARBA00022553"/>
    </source>
</evidence>
<comment type="subcellular location">
    <subcellularLocation>
        <location evidence="33">Host cytoplasmic vesicle</location>
    </subcellularLocation>
    <subcellularLocation>
        <location evidence="3">Host nucleus</location>
    </subcellularLocation>
    <subcellularLocation>
        <location evidence="4">Virion</location>
    </subcellularLocation>
</comment>
<dbReference type="Pfam" id="PF13608">
    <property type="entry name" value="Potyvirid-P3"/>
    <property type="match status" value="1"/>
</dbReference>
<evidence type="ECO:0000256" key="13">
    <source>
        <dbReference type="ARBA" id="ARBA00022561"/>
    </source>
</evidence>
<comment type="function">
    <text evidence="32">Indispensable for virus replication.</text>
</comment>
<dbReference type="Gene3D" id="3.40.50.300">
    <property type="entry name" value="P-loop containing nucleotide triphosphate hydrolases"/>
    <property type="match status" value="2"/>
</dbReference>
<dbReference type="InterPro" id="IPR039560">
    <property type="entry name" value="Potyvirid-P3"/>
</dbReference>
<evidence type="ECO:0000256" key="3">
    <source>
        <dbReference type="ARBA" id="ARBA00004147"/>
    </source>
</evidence>
<dbReference type="PROSITE" id="PS51192">
    <property type="entry name" value="HELICASE_ATP_BIND_1"/>
    <property type="match status" value="1"/>
</dbReference>
<evidence type="ECO:0000256" key="7">
    <source>
        <dbReference type="ARBA" id="ARBA00022463"/>
    </source>
</evidence>
<dbReference type="InterPro" id="IPR043504">
    <property type="entry name" value="Peptidase_S1_PA_chymotrypsin"/>
</dbReference>
<dbReference type="Pfam" id="PF00270">
    <property type="entry name" value="DEAD"/>
    <property type="match status" value="1"/>
</dbReference>
<dbReference type="Pfam" id="PF08440">
    <property type="entry name" value="Poty_PP"/>
    <property type="match status" value="1"/>
</dbReference>
<evidence type="ECO:0000256" key="29">
    <source>
        <dbReference type="ARBA" id="ARBA00029404"/>
    </source>
</evidence>
<evidence type="ECO:0000259" key="40">
    <source>
        <dbReference type="PROSITE" id="PS51194"/>
    </source>
</evidence>
<evidence type="ECO:0000256" key="30">
    <source>
        <dbReference type="ARBA" id="ARBA00029405"/>
    </source>
</evidence>
<keyword evidence="8" id="KW-0696">RNA-directed RNA polymerase</keyword>
<evidence type="ECO:0000259" key="41">
    <source>
        <dbReference type="PROSITE" id="PS51436"/>
    </source>
</evidence>
<dbReference type="Pfam" id="PF00680">
    <property type="entry name" value="RdRP_1"/>
    <property type="match status" value="1"/>
</dbReference>
<evidence type="ECO:0000259" key="38">
    <source>
        <dbReference type="PROSITE" id="PS50507"/>
    </source>
</evidence>
<protein>
    <recommendedName>
        <fullName evidence="6">Genome polyprotein</fullName>
    </recommendedName>
</protein>
<dbReference type="InterPro" id="IPR043128">
    <property type="entry name" value="Rev_trsase/Diguanyl_cyclase"/>
</dbReference>
<dbReference type="PANTHER" id="PTHR18934:SF99">
    <property type="entry name" value="ATP-DEPENDENT RNA HELICASE DHX37-RELATED"/>
    <property type="match status" value="1"/>
</dbReference>
<feature type="domain" description="Peptidase S30" evidence="43">
    <location>
        <begin position="102"/>
        <end position="239"/>
    </location>
</feature>
<reference evidence="44" key="1">
    <citation type="journal article" date="2021" name="Arch. Virol.">
        <title>Complete genome sequence of pleioblastus mosaic virus, a distinct member of the genus Potyvirus.</title>
        <authorList>
            <person name="Katsu K."/>
            <person name="Nijo T."/>
            <person name="Yoshida T."/>
            <person name="Okano Y."/>
            <person name="Nishikawa M."/>
            <person name="Miyazaki A."/>
            <person name="Maejima K."/>
            <person name="Namba S."/>
            <person name="Yamaji Y."/>
        </authorList>
    </citation>
    <scope>NUCLEOTIDE SEQUENCE</scope>
    <source>
        <strain evidence="44">PleMV-J2</strain>
    </source>
</reference>
<evidence type="ECO:0000259" key="39">
    <source>
        <dbReference type="PROSITE" id="PS51192"/>
    </source>
</evidence>
<keyword evidence="26" id="KW-0693">Viral RNA replication</keyword>
<dbReference type="PROSITE" id="PS51744">
    <property type="entry name" value="HC_PRO_CPD"/>
    <property type="match status" value="1"/>
</dbReference>
<feature type="compositionally biased region" description="Basic and acidic residues" evidence="37">
    <location>
        <begin position="1814"/>
        <end position="1828"/>
    </location>
</feature>
<evidence type="ECO:0000256" key="11">
    <source>
        <dbReference type="ARBA" id="ARBA00022520"/>
    </source>
</evidence>
<sequence length="3083" mass="350724">MAGEWSVVASRRMKNASYEKKMFEAQRKAYEKHQMYDADRALAHNTRLCAKLGYTFPQQISKISPVRTITKIKQVWVRKTIIEEPCAYKQEVQPAKQLKITTLTPTRLADFTKVLLDQCVSYGKTCEIIGKTRKQTTKIKRCSFRGRRFLKTETCHENGRQQRIDTNLPVHVQALVLSVCDRFDKFDEDDLQMIKRGDSGLTFRHPVQRNLFIVRGRSDGALLNALDDVDFNTNAIDYYTSNSQAEKFWDGFATTYINQRREAHDHKIHNPAVPLEECGKRAAIFENIFHQTFRINCSECLKTFDGLSEEEICTRIHDAIIRIEDMNRSFVEGDPALKACLASMKLVTQFTHTHHDTCLEVMKILDPTLPTPANRVCEIAKLLIQSKVHDPSFLTISQNLLEVARWISKRSKGAYDDLQGYKNKVPPRGVIGNVLACDNQLDNNGNFLWGQRAYHAKRFLSNFYEVVDPNDEYDKHVIRRTPNSQRHLAIGKLIVVMDLERMRERMRGLPLVQTGITQACISKLNGNIVYPCSCVTQDSGKPLWSELVMPTKEHISLGNTADPHLVDLPKTDPPTMYIVKDGYCYLNIFLAMLIYVNEDAAKSFTKFIRDRIQPMLREWPKLKDVATACYLIATFYPETLQAEIPKILIDHETKTAHVLDTFGSLTTNYHVLKANTVAQLIRFAYNDLQSEIKDYIVGGDLVHTSVVHILEHLIKGIFDEKKLLSIIEEDPFLLILAIESPCVLINMYNNGNFEKAMQYYSTRNMGYVNIFAAMESFAKKVSAADIFAEQLQVMESAAAGIYAKLSVAGTNNPTARYIKHHLMVMMNRADMNQELRAEGHTIFDSRAYEIIEKKYIKDIELAWTELSWCGKLRVLRQSYYGKKQYTKCIKPREGADFGGIYNISPMLLVSGFREKFHTQISCISTKLQSTYSSVKHVFRGGIIKTAYRCMPDMLKLMHVAMVMSCVSTIIYSVCATGAEYKKFKRESLKEQIEREEEMVIAIHAQFMRNRDFSGTQDEFLQFINNRHPELMTRAVCLTNEEVEHQKKSYSEIRLEQVIAFATLATMLYDADRSDAVFKILQKIRACTGIISREVEHQGTQIDEPQMLKNLKNLTVDFEVAQEIPPLVATHDTTFEKWWNVQITQGRTSTHYRNKGEFIQFTRGNALSQCNKIAHMSGVQHFLIRGNVGSGKSTGLPRYLSEKGKILVLEPTRPLTENVFQQLKSEPWCLDPTMQMRGRSVFGSTPITIMTTGFALHMFANNVDRLSEYQFIMFDECHVVDANAMAFSCLLEEYKFNGKILSVSATPPGKESEFETEKPVDLRVFEDVTFDTFVTEQGTGSRLDATAVCDSILIYVASYNEVDSMSRLLNERGYTVTKVDGRTMNGSNKGNGLIDQKTHLNIDDELQHQVGRGRKHFIVATNIIENGVTLNVDGVVDFGTKVVADLDVDNRAITYQKTPISYGERVQRLGRVGRFKKGYAFRIGTTKKGVLEVPAMTATEAAFLCFAYGLPVITHNVSTTHLSNVTTLQARTMLQFEMPIFFMSELVKFDGHMHPAIHAVLKPFKLRDSSISLRDTALPQNASDIWLTVGAYKNLGYKFTLPDDCKIPYYVNGVSSRIYEQVWDAVKTFRSSCCMRRMTSSCAGKIAYTLQTDIHAIPRTLAIIDGLIREEQVKHSHFLSISSNTTSSYNFTLNGLMDMLKSRYMKDHSVDNIQRLEMVKNQIIEYSNANVDLHDVELIKNFGALQTVVHESKEKLISEVKLQGIWNKDLMCKDGIISLGVALGGLLIGWECYKHYFHTEVEHQAKSKRSRQKMRFRDARDTKQGRVEYGDDGTVEQHFSRAYDKKEKKGNKSRQVSEKTRRFTHVYGFDPTEYNMIRFVDPLTGTTLDETTQPDMQLVKEHFNEMRESFVLDDKLDRQKVYKDPGIHAYFIKNSTNSALKVDLTLHNPNMICKSKIEAGFPEYEFELRQTGLPQEVEKANIPKSNEPEVEHEGVAALRGVANYNPIAENICILRNESDGHTREMYGVGHGPFIVAPSHLFEHNNGTLSIRSTRGLYRIMNTCTLQVLPIEKRDILLIRLPKDHPPFTQAIRFAEPDKLDRVLMVKMNFQQNKNIIEFSESSITVRQNDSFWKHWIATKAGYCGLPLINTRTKEVVGIHSLGATDDSVNYFTSVNTDLIEKLQMRLEQVQWVKGWKYNMNLLSWDGLHMRNSKPSAAFHTMKEVVVSNEHIVGDQTDTWLSRQFNANLIVVGSVPGNLVTKHVVKGRCQLFQLYLDVDAQAKLFFEPLLGKYGKSLLNRQAFVRDFTKYDKPIIVGNVQTNHFEIALQDVIKLLQHLGIQNCNYVTIPDEIYSSMNMKAAVGALYHGKKKDYFEGMAHEEMIGLLKASCERLYMGKMGVWNGSLKAELRPMEKILENKTRTFTAAPLETLLGGKVCVDDFNNQFYNNHLKGPWTVGISKFYRGWDELLSKLPNGWVYCDADGSQFDSSLSPYLINSVLRIRLACMEEWDVGEQMLKNLYTEIVYTPIATPDGSLVKKFKGNNSGQPSTVVDNTLMVILAFKYSLRVCNVHAHEESDIIRMFGNGDDLLIAVNPDFEYLLDTMNTHFADLGLNFDFSNRTKDKTELWFMSHRGLMRDGIYIPKLEPERIAAILEWDRSVEPEHRLSAICAAIIEAWGYDDLIYQIRRFYQWVLEQEPYKELAVQGKAPYLSETALRKLYLDSSVKTSELMEYYAAIYKDVLGDVETTVEVEHQSGTGGDGAKVDAGGKDAETPIVQAAVTQAKAGDPPAAADTKPKASDPPAAPAAQPKASGPPPAPAAQAKVNEPPPAMPAAQMNGANGGRQIVPTNRDRDVDAGSMGTFTIPRLKKISQKMRLPKVGQNTILNIDHLLTYKPDQRDLSNARASHTQFKYWYEQIKKEYDVDDEQMKIIMNGLMVWAIENGTSPNINGHWHMMDGEEQAEYPLKPVVEYAKPTLRQCLMHFSDAAEAYIELRNTEEPYMPRYGLLRNLNDRNLARYAFDFYEMNSRTPNRAREVHIQMKAAAIRGATNDVFGLDGNVGEVSENTERHVATDVNKNTHSYRGVRI</sequence>
<dbReference type="InterPro" id="IPR043502">
    <property type="entry name" value="DNA/RNA_pol_sf"/>
</dbReference>
<evidence type="ECO:0000256" key="8">
    <source>
        <dbReference type="ARBA" id="ARBA00022484"/>
    </source>
</evidence>
<dbReference type="Gene3D" id="2.40.10.10">
    <property type="entry name" value="Trypsin-like serine proteases"/>
    <property type="match status" value="2"/>
</dbReference>
<feature type="domain" description="RdRp catalytic" evidence="38">
    <location>
        <begin position="2474"/>
        <end position="2598"/>
    </location>
</feature>
<keyword evidence="19" id="KW-0548">Nucleotidyltransferase</keyword>
<dbReference type="GO" id="GO:0039694">
    <property type="term" value="P:viral RNA genome replication"/>
    <property type="evidence" value="ECO:0007669"/>
    <property type="project" value="InterPro"/>
</dbReference>
<dbReference type="SMART" id="SM00490">
    <property type="entry name" value="HELICc"/>
    <property type="match status" value="1"/>
</dbReference>
<evidence type="ECO:0000256" key="17">
    <source>
        <dbReference type="ARBA" id="ARBA00022670"/>
    </source>
</evidence>
<evidence type="ECO:0000256" key="1">
    <source>
        <dbReference type="ARBA" id="ARBA00000785"/>
    </source>
</evidence>
<evidence type="ECO:0000256" key="27">
    <source>
        <dbReference type="ARBA" id="ARBA00023280"/>
    </source>
</evidence>
<dbReference type="InterPro" id="IPR002540">
    <property type="entry name" value="Pept_S30_P1_potyvir"/>
</dbReference>
<accession>A0A7R7D5H8</accession>
<evidence type="ECO:0000256" key="15">
    <source>
        <dbReference type="ARBA" id="ARBA00022581"/>
    </source>
</evidence>
<dbReference type="InterPro" id="IPR013648">
    <property type="entry name" value="PP_Potyviridae"/>
</dbReference>
<keyword evidence="23" id="KW-0788">Thiol protease</keyword>
<keyword evidence="11" id="KW-0191">Covalent protein-RNA linkage</keyword>
<evidence type="ECO:0000259" key="42">
    <source>
        <dbReference type="PROSITE" id="PS51744"/>
    </source>
</evidence>
<feature type="compositionally biased region" description="Low complexity" evidence="37">
    <location>
        <begin position="2779"/>
        <end position="2790"/>
    </location>
</feature>
<feature type="region of interest" description="Disordered" evidence="37">
    <location>
        <begin position="2779"/>
        <end position="2856"/>
    </location>
</feature>
<evidence type="ECO:0000256" key="4">
    <source>
        <dbReference type="ARBA" id="ARBA00004328"/>
    </source>
</evidence>
<keyword evidence="16" id="KW-1090">Inhibition of host innate immune response by virus</keyword>
<proteinExistence type="inferred from homology"/>
<evidence type="ECO:0000256" key="24">
    <source>
        <dbReference type="ARBA" id="ARBA00022840"/>
    </source>
</evidence>
<evidence type="ECO:0000256" key="14">
    <source>
        <dbReference type="ARBA" id="ARBA00022562"/>
    </source>
</evidence>
<name>A0A7R7D5H8_9POTV</name>
<evidence type="ECO:0000313" key="44">
    <source>
        <dbReference type="EMBL" id="BCJ04104.1"/>
    </source>
</evidence>
<dbReference type="EMBL" id="LC573288">
    <property type="protein sequence ID" value="BCJ04104.1"/>
    <property type="molecule type" value="Genomic_RNA"/>
</dbReference>
<feature type="domain" description="Peptidase C6" evidence="42">
    <location>
        <begin position="576"/>
        <end position="698"/>
    </location>
</feature>
<evidence type="ECO:0000256" key="21">
    <source>
        <dbReference type="ARBA" id="ARBA00022801"/>
    </source>
</evidence>
<evidence type="ECO:0000256" key="37">
    <source>
        <dbReference type="SAM" id="MobiDB-lite"/>
    </source>
</evidence>
<dbReference type="SUPFAM" id="SSF56672">
    <property type="entry name" value="DNA/RNA polymerases"/>
    <property type="match status" value="1"/>
</dbReference>
<dbReference type="InterPro" id="IPR001730">
    <property type="entry name" value="Potyv_NIa-pro_dom"/>
</dbReference>
<keyword evidence="22" id="KW-0347">Helicase</keyword>
<dbReference type="PROSITE" id="PS51436">
    <property type="entry name" value="POTYVIRUS_NIA_PRO"/>
    <property type="match status" value="1"/>
</dbReference>
<keyword evidence="17" id="KW-0645">Protease</keyword>
<keyword evidence="18" id="KW-0808">Transferase</keyword>
<keyword evidence="10" id="KW-1139">Helical capsid protein</keyword>
<evidence type="ECO:0000256" key="18">
    <source>
        <dbReference type="ARBA" id="ARBA00022679"/>
    </source>
</evidence>
<evidence type="ECO:0000256" key="34">
    <source>
        <dbReference type="ARBA" id="ARBA00045403"/>
    </source>
</evidence>
<comment type="function">
    <text evidence="29">An RNA-dependent RNA polymerase that plays an essential role in the virus replication.</text>
</comment>
<dbReference type="GO" id="GO:0042025">
    <property type="term" value="C:host cell nucleus"/>
    <property type="evidence" value="ECO:0007669"/>
    <property type="project" value="UniProtKB-SubCell"/>
</dbReference>
<dbReference type="GO" id="GO:0006351">
    <property type="term" value="P:DNA-templated transcription"/>
    <property type="evidence" value="ECO:0007669"/>
    <property type="project" value="InterPro"/>
</dbReference>
<dbReference type="SUPFAM" id="SSF50494">
    <property type="entry name" value="Trypsin-like serine proteases"/>
    <property type="match status" value="1"/>
</dbReference>
<dbReference type="PROSITE" id="PS51194">
    <property type="entry name" value="HELICASE_CTER"/>
    <property type="match status" value="1"/>
</dbReference>
<dbReference type="PANTHER" id="PTHR18934">
    <property type="entry name" value="ATP-DEPENDENT RNA HELICASE"/>
    <property type="match status" value="1"/>
</dbReference>
<feature type="region of interest" description="Disordered" evidence="37">
    <location>
        <begin position="1806"/>
        <end position="1830"/>
    </location>
</feature>
<dbReference type="SMART" id="SM00487">
    <property type="entry name" value="DEXDc"/>
    <property type="match status" value="1"/>
</dbReference>
<keyword evidence="20" id="KW-0547">Nucleotide-binding</keyword>
<evidence type="ECO:0000256" key="10">
    <source>
        <dbReference type="ARBA" id="ARBA00022497"/>
    </source>
</evidence>
<feature type="domain" description="Helicase C-terminal" evidence="40">
    <location>
        <begin position="1340"/>
        <end position="1517"/>
    </location>
</feature>
<comment type="catalytic activity">
    <reaction evidence="1">
        <text>Hydrolyzes glutaminyl bonds, and activity is further restricted by preferences for the amino acids in P6 - P1' that vary with the species of potyvirus, e.g. Glu-Xaa-Xaa-Tyr-Xaa-Gln-|-(Ser or Gly) for the enzyme from tobacco etch virus. The natural substrate is the viral polyprotein, but other proteins and oligopeptides containing the appropriate consensus sequence are also cleaved.</text>
        <dbReference type="EC" id="3.4.22.44"/>
    </reaction>
</comment>
<feature type="active site" description="For helper component proteinase activity" evidence="35">
    <location>
        <position position="584"/>
    </location>
</feature>
<evidence type="ECO:0000259" key="43">
    <source>
        <dbReference type="PROSITE" id="PS51871"/>
    </source>
</evidence>
<dbReference type="GO" id="GO:0003723">
    <property type="term" value="F:RNA binding"/>
    <property type="evidence" value="ECO:0007669"/>
    <property type="project" value="InterPro"/>
</dbReference>
<evidence type="ECO:0000256" key="35">
    <source>
        <dbReference type="PROSITE-ProRule" id="PRU01080"/>
    </source>
</evidence>
<evidence type="ECO:0000256" key="16">
    <source>
        <dbReference type="ARBA" id="ARBA00022632"/>
    </source>
</evidence>
<dbReference type="GO" id="GO:0044161">
    <property type="term" value="C:host cell cytoplasmic vesicle"/>
    <property type="evidence" value="ECO:0007669"/>
    <property type="project" value="UniProtKB-SubCell"/>
</dbReference>
<keyword evidence="15" id="KW-0945">Host-virus interaction</keyword>
<dbReference type="InterPro" id="IPR001592">
    <property type="entry name" value="Poty_coat"/>
</dbReference>
<dbReference type="SUPFAM" id="SSF52540">
    <property type="entry name" value="P-loop containing nucleoside triphosphate hydrolases"/>
    <property type="match status" value="2"/>
</dbReference>
<dbReference type="GO" id="GO:0052170">
    <property type="term" value="P:symbiont-mediated suppression of host innate immune response"/>
    <property type="evidence" value="ECO:0007669"/>
    <property type="project" value="UniProtKB-KW"/>
</dbReference>
<keyword evidence="24" id="KW-0067">ATP-binding</keyword>
<keyword evidence="27" id="KW-0899">Viral immunoevasion</keyword>
<evidence type="ECO:0000256" key="22">
    <source>
        <dbReference type="ARBA" id="ARBA00022806"/>
    </source>
</evidence>
<dbReference type="InterPro" id="IPR042308">
    <property type="entry name" value="HC_PRO_CPD_sf"/>
</dbReference>
<dbReference type="PROSITE" id="PS51871">
    <property type="entry name" value="PV_P1_PRO"/>
    <property type="match status" value="1"/>
</dbReference>
<evidence type="ECO:0000256" key="19">
    <source>
        <dbReference type="ARBA" id="ARBA00022695"/>
    </source>
</evidence>
<dbReference type="InterPro" id="IPR001650">
    <property type="entry name" value="Helicase_C-like"/>
</dbReference>
<keyword evidence="9" id="KW-1036">Host cytoplasmic vesicle</keyword>
<dbReference type="CDD" id="cd23175">
    <property type="entry name" value="ps-ssRNAv_Potyviridae_RdRp"/>
    <property type="match status" value="1"/>
</dbReference>
<dbReference type="Gene3D" id="3.30.70.270">
    <property type="match status" value="1"/>
</dbReference>
<evidence type="ECO:0000256" key="33">
    <source>
        <dbReference type="ARBA" id="ARBA00034108"/>
    </source>
</evidence>
<evidence type="ECO:0000256" key="5">
    <source>
        <dbReference type="ARBA" id="ARBA00006064"/>
    </source>
</evidence>
<dbReference type="GO" id="GO:0019029">
    <property type="term" value="C:helical viral capsid"/>
    <property type="evidence" value="ECO:0007669"/>
    <property type="project" value="UniProtKB-KW"/>
</dbReference>
<evidence type="ECO:0000256" key="36">
    <source>
        <dbReference type="RuleBase" id="RU003351"/>
    </source>
</evidence>
<dbReference type="InterPro" id="IPR031159">
    <property type="entry name" value="HC_PRO_CPD_dom"/>
</dbReference>
<comment type="function">
    <text evidence="28">Has RNA-binding and proteolytic activities.</text>
</comment>
<keyword evidence="12" id="KW-0597">Phosphoprotein</keyword>
<keyword evidence="13" id="KW-0167">Capsid protein</keyword>
<dbReference type="GO" id="GO:0005524">
    <property type="term" value="F:ATP binding"/>
    <property type="evidence" value="ECO:0007669"/>
    <property type="project" value="UniProtKB-KW"/>
</dbReference>
<organism evidence="44">
    <name type="scientific">Pleioblastus mosaic virus</name>
    <dbReference type="NCBI Taxonomy" id="2760003"/>
    <lineage>
        <taxon>Viruses</taxon>
        <taxon>Riboviria</taxon>
        <taxon>Orthornavirae</taxon>
        <taxon>Pisuviricota</taxon>
        <taxon>Stelpaviricetes</taxon>
        <taxon>Patatavirales</taxon>
        <taxon>Potyviridae</taxon>
        <taxon>Potyvirus</taxon>
        <taxon>Potyvirus pleioblasti</taxon>
    </lineage>
</organism>
<keyword evidence="25" id="KW-0946">Virion</keyword>
<dbReference type="Pfam" id="PF00767">
    <property type="entry name" value="Poty_coat"/>
    <property type="match status" value="1"/>
</dbReference>
<dbReference type="Pfam" id="PF01577">
    <property type="entry name" value="Peptidase_S30"/>
    <property type="match status" value="1"/>
</dbReference>
<evidence type="ECO:0000256" key="32">
    <source>
        <dbReference type="ARBA" id="ARBA00034080"/>
    </source>
</evidence>
<dbReference type="Pfam" id="PF00863">
    <property type="entry name" value="Peptidase_C4"/>
    <property type="match status" value="1"/>
</dbReference>
<evidence type="ECO:0000256" key="28">
    <source>
        <dbReference type="ARBA" id="ARBA00029399"/>
    </source>
</evidence>
<dbReference type="InterPro" id="IPR001205">
    <property type="entry name" value="RNA-dir_pol_C"/>
</dbReference>
<dbReference type="GO" id="GO:0006508">
    <property type="term" value="P:proteolysis"/>
    <property type="evidence" value="ECO:0007669"/>
    <property type="project" value="UniProtKB-KW"/>
</dbReference>
<dbReference type="GO" id="GO:0005198">
    <property type="term" value="F:structural molecule activity"/>
    <property type="evidence" value="ECO:0007669"/>
    <property type="project" value="InterPro"/>
</dbReference>
<evidence type="ECO:0000256" key="26">
    <source>
        <dbReference type="ARBA" id="ARBA00022953"/>
    </source>
</evidence>
<dbReference type="PRINTS" id="PR00966">
    <property type="entry name" value="NIAPOTYPTASE"/>
</dbReference>
<comment type="similarity">
    <text evidence="5 36">Belongs to the potyviridae genome polyprotein family.</text>
</comment>
<dbReference type="PROSITE" id="PS50507">
    <property type="entry name" value="RDRP_SSRNA_POS"/>
    <property type="match status" value="1"/>
</dbReference>
<keyword evidence="21" id="KW-0378">Hydrolase</keyword>
<feature type="domain" description="Helicase ATP-binding" evidence="39">
    <location>
        <begin position="1172"/>
        <end position="1324"/>
    </location>
</feature>
<comment type="catalytic activity">
    <reaction evidence="2">
        <text>Hydrolyzes a Gly-|-Gly bond at its own C-terminus, commonly in the sequence -Tyr-Xaa-Val-Gly-|-Gly, in the processing of the potyviral polyprotein.</text>
        <dbReference type="EC" id="3.4.22.45"/>
    </reaction>
</comment>
<dbReference type="InterPro" id="IPR007094">
    <property type="entry name" value="RNA-dir_pol_PSvirus"/>
</dbReference>
<feature type="active site" description="For helper component proteinase activity" evidence="35">
    <location>
        <position position="657"/>
    </location>
</feature>
<dbReference type="InterPro" id="IPR014001">
    <property type="entry name" value="Helicase_ATP-bd"/>
</dbReference>
<evidence type="ECO:0000256" key="25">
    <source>
        <dbReference type="ARBA" id="ARBA00022844"/>
    </source>
</evidence>
<keyword evidence="14" id="KW-1048">Host nucleus</keyword>
<evidence type="ECO:0000256" key="23">
    <source>
        <dbReference type="ARBA" id="ARBA00022807"/>
    </source>
</evidence>
<dbReference type="InterPro" id="IPR009003">
    <property type="entry name" value="Peptidase_S1_PA"/>
</dbReference>
<evidence type="ECO:0000256" key="9">
    <source>
        <dbReference type="ARBA" id="ARBA00022488"/>
    </source>
</evidence>
<dbReference type="Pfam" id="PF00271">
    <property type="entry name" value="Helicase_C"/>
    <property type="match status" value="1"/>
</dbReference>
<evidence type="ECO:0000256" key="31">
    <source>
        <dbReference type="ARBA" id="ARBA00029422"/>
    </source>
</evidence>
<dbReference type="Gene3D" id="3.90.70.150">
    <property type="entry name" value="Helper component proteinase"/>
    <property type="match status" value="1"/>
</dbReference>